<feature type="region of interest" description="Disordered" evidence="1">
    <location>
        <begin position="130"/>
        <end position="231"/>
    </location>
</feature>
<name>A0A1W0WK77_HYPEX</name>
<keyword evidence="5" id="KW-1185">Reference proteome</keyword>
<sequence>MDYLSVLFVLLSCIRFGDLTEWFEGPKGNDVAAAWRGEISMQDMFEARLSYIQQSATYKTCQPDFFPFLKKPGFCASLWQLDALCYELEMSAAVQTCAAYEGTFCCYLSPAQGNAVVPVVGGVGGVASSTTLQPSSSSAGPATGPISTAATRPPTVASTAQTNAQTTGTTTLAPDTSTGLGLTQAPNTTTPLATTSTGTTITATTSIATTSTDNDGDEEDDTTTAATSETTPGFTSTVVAVTDGTTTAFVTTSTGTDSVTTTATTSTTPSTTETTMTTTPTTTTTTTPSTTTTTTPTTTTTTTPTTTTTTTPTTTTTTTPTTTTTTPTTTTTTTPTTTTTTTTPTTTTTTTPTTTTTTTPTTTTTTTPTTTTTTTPTTTTTTTTPTTTTTTTTTTKAATAAPAPACTSILDTRCAGTQQLILDLVNNVRREAKAANMLKMQWDPVAAQQAQAWADKCVAVHGPDVRNSSVFSSCGQNIANGNGIQSWNFTFTLWDNEKSLFTIGQVPCSDDIFHSIGHYTQDVWATSWQIGCGFSACPNPVGNFFVCNYCPPGNSNGNVCLPFIPGTAANGGPCGKCGGLNSPRCDNGLCTTPCLVSNQFSNCDVPDPKNPAMFPALITDTSVCTSRPNDQFVQACKASCQCREQGLIY</sequence>
<dbReference type="Pfam" id="PF00188">
    <property type="entry name" value="CAP"/>
    <property type="match status" value="1"/>
</dbReference>
<dbReference type="InterPro" id="IPR001283">
    <property type="entry name" value="CRISP-related"/>
</dbReference>
<dbReference type="Gene3D" id="3.40.33.10">
    <property type="entry name" value="CAP"/>
    <property type="match status" value="1"/>
</dbReference>
<evidence type="ECO:0000256" key="2">
    <source>
        <dbReference type="SAM" id="SignalP"/>
    </source>
</evidence>
<gene>
    <name evidence="4" type="ORF">BV898_10295</name>
</gene>
<dbReference type="SMART" id="SM00198">
    <property type="entry name" value="SCP"/>
    <property type="match status" value="1"/>
</dbReference>
<reference evidence="5" key="1">
    <citation type="submission" date="2017-01" db="EMBL/GenBank/DDBJ databases">
        <title>Comparative genomics of anhydrobiosis in the tardigrade Hypsibius dujardini.</title>
        <authorList>
            <person name="Yoshida Y."/>
            <person name="Koutsovoulos G."/>
            <person name="Laetsch D."/>
            <person name="Stevens L."/>
            <person name="Kumar S."/>
            <person name="Horikawa D."/>
            <person name="Ishino K."/>
            <person name="Komine S."/>
            <person name="Tomita M."/>
            <person name="Blaxter M."/>
            <person name="Arakawa K."/>
        </authorList>
    </citation>
    <scope>NUCLEOTIDE SEQUENCE [LARGE SCALE GENOMIC DNA]</scope>
    <source>
        <strain evidence="5">Z151</strain>
    </source>
</reference>
<evidence type="ECO:0000313" key="5">
    <source>
        <dbReference type="Proteomes" id="UP000192578"/>
    </source>
</evidence>
<organism evidence="4 5">
    <name type="scientific">Hypsibius exemplaris</name>
    <name type="common">Freshwater tardigrade</name>
    <dbReference type="NCBI Taxonomy" id="2072580"/>
    <lineage>
        <taxon>Eukaryota</taxon>
        <taxon>Metazoa</taxon>
        <taxon>Ecdysozoa</taxon>
        <taxon>Tardigrada</taxon>
        <taxon>Eutardigrada</taxon>
        <taxon>Parachela</taxon>
        <taxon>Hypsibioidea</taxon>
        <taxon>Hypsibiidae</taxon>
        <taxon>Hypsibius</taxon>
    </lineage>
</organism>
<evidence type="ECO:0000313" key="4">
    <source>
        <dbReference type="EMBL" id="OQV15577.1"/>
    </source>
</evidence>
<dbReference type="SUPFAM" id="SSF55797">
    <property type="entry name" value="PR-1-like"/>
    <property type="match status" value="1"/>
</dbReference>
<protein>
    <submittedName>
        <fullName evidence="4">Cysteine-rich venom protein ophanin</fullName>
    </submittedName>
</protein>
<evidence type="ECO:0000259" key="3">
    <source>
        <dbReference type="SMART" id="SM00198"/>
    </source>
</evidence>
<dbReference type="AlphaFoldDB" id="A0A1W0WK77"/>
<feature type="chain" id="PRO_5013116962" evidence="2">
    <location>
        <begin position="20"/>
        <end position="649"/>
    </location>
</feature>
<dbReference type="InterPro" id="IPR002413">
    <property type="entry name" value="V5_allergen-like"/>
</dbReference>
<proteinExistence type="predicted"/>
<evidence type="ECO:0000256" key="1">
    <source>
        <dbReference type="SAM" id="MobiDB-lite"/>
    </source>
</evidence>
<keyword evidence="2" id="KW-0732">Signal</keyword>
<dbReference type="PANTHER" id="PTHR10334">
    <property type="entry name" value="CYSTEINE-RICH SECRETORY PROTEIN-RELATED"/>
    <property type="match status" value="1"/>
</dbReference>
<dbReference type="EMBL" id="MTYJ01000087">
    <property type="protein sequence ID" value="OQV15577.1"/>
    <property type="molecule type" value="Genomic_DNA"/>
</dbReference>
<comment type="caution">
    <text evidence="4">The sequence shown here is derived from an EMBL/GenBank/DDBJ whole genome shotgun (WGS) entry which is preliminary data.</text>
</comment>
<dbReference type="InterPro" id="IPR035940">
    <property type="entry name" value="CAP_sf"/>
</dbReference>
<feature type="compositionally biased region" description="Low complexity" evidence="1">
    <location>
        <begin position="188"/>
        <end position="213"/>
    </location>
</feature>
<dbReference type="OrthoDB" id="737510at2759"/>
<dbReference type="Proteomes" id="UP000192578">
    <property type="component" value="Unassembled WGS sequence"/>
</dbReference>
<feature type="compositionally biased region" description="Low complexity" evidence="1">
    <location>
        <begin position="155"/>
        <end position="178"/>
    </location>
</feature>
<dbReference type="Gene3D" id="1.10.10.740">
    <property type="entry name" value="Crisp domain"/>
    <property type="match status" value="1"/>
</dbReference>
<dbReference type="InterPro" id="IPR014044">
    <property type="entry name" value="CAP_dom"/>
</dbReference>
<dbReference type="InterPro" id="IPR042076">
    <property type="entry name" value="Crisp-like_dom"/>
</dbReference>
<feature type="domain" description="SCP" evidence="3">
    <location>
        <begin position="416"/>
        <end position="557"/>
    </location>
</feature>
<feature type="signal peptide" evidence="2">
    <location>
        <begin position="1"/>
        <end position="19"/>
    </location>
</feature>
<dbReference type="PRINTS" id="PR00838">
    <property type="entry name" value="V5ALLERGEN"/>
</dbReference>
<dbReference type="PRINTS" id="PR00837">
    <property type="entry name" value="V5TPXLIKE"/>
</dbReference>
<feature type="region of interest" description="Disordered" evidence="1">
    <location>
        <begin position="256"/>
        <end position="395"/>
    </location>
</feature>
<accession>A0A1W0WK77</accession>